<keyword evidence="13" id="KW-1185">Reference proteome</keyword>
<dbReference type="GO" id="GO:0046872">
    <property type="term" value="F:metal ion binding"/>
    <property type="evidence" value="ECO:0007669"/>
    <property type="project" value="UniProtKB-UniRule"/>
</dbReference>
<evidence type="ECO:0000313" key="13">
    <source>
        <dbReference type="Proteomes" id="UP000038045"/>
    </source>
</evidence>
<dbReference type="GO" id="GO:0004521">
    <property type="term" value="F:RNA endonuclease activity"/>
    <property type="evidence" value="ECO:0007669"/>
    <property type="project" value="UniProtKB-UniRule"/>
</dbReference>
<evidence type="ECO:0000256" key="5">
    <source>
        <dbReference type="ARBA" id="ARBA00022723"/>
    </source>
</evidence>
<feature type="domain" description="EndoU" evidence="12">
    <location>
        <begin position="24"/>
        <end position="212"/>
    </location>
</feature>
<feature type="chain" id="PRO_5026373195" evidence="11">
    <location>
        <begin position="27"/>
        <end position="212"/>
    </location>
</feature>
<dbReference type="Proteomes" id="UP000038045">
    <property type="component" value="Unplaced"/>
</dbReference>
<keyword evidence="11" id="KW-0732">Signal</keyword>
<dbReference type="InterPro" id="IPR037227">
    <property type="entry name" value="EndoU-like"/>
</dbReference>
<dbReference type="PROSITE" id="PS51959">
    <property type="entry name" value="ENDOU"/>
    <property type="match status" value="1"/>
</dbReference>
<evidence type="ECO:0000313" key="14">
    <source>
        <dbReference type="WBParaSite" id="PTRK_0000319400.1"/>
    </source>
</evidence>
<dbReference type="AlphaFoldDB" id="A0A0N4Z7P2"/>
<evidence type="ECO:0000256" key="6">
    <source>
        <dbReference type="ARBA" id="ARBA00022759"/>
    </source>
</evidence>
<keyword evidence="6 11" id="KW-0255">Endonuclease</keyword>
<dbReference type="SUPFAM" id="SSF142877">
    <property type="entry name" value="EndoU-like"/>
    <property type="match status" value="1"/>
</dbReference>
<evidence type="ECO:0000256" key="9">
    <source>
        <dbReference type="ARBA" id="ARBA00023211"/>
    </source>
</evidence>
<dbReference type="WBParaSite" id="PTRK_0000319400.1">
    <property type="protein sequence ID" value="PTRK_0000319400.1"/>
    <property type="gene ID" value="PTRK_0000319400"/>
</dbReference>
<protein>
    <submittedName>
        <fullName evidence="14">Endoribonuclease</fullName>
    </submittedName>
</protein>
<evidence type="ECO:0000256" key="10">
    <source>
        <dbReference type="ARBA" id="ARBA00023239"/>
    </source>
</evidence>
<dbReference type="GO" id="GO:0016829">
    <property type="term" value="F:lyase activity"/>
    <property type="evidence" value="ECO:0007669"/>
    <property type="project" value="UniProtKB-KW"/>
</dbReference>
<keyword evidence="4 11" id="KW-0540">Nuclease</keyword>
<keyword evidence="10" id="KW-0456">Lyase</keyword>
<evidence type="ECO:0000256" key="3">
    <source>
        <dbReference type="ARBA" id="ARBA00011245"/>
    </source>
</evidence>
<dbReference type="CDD" id="cd21159">
    <property type="entry name" value="XendoU"/>
    <property type="match status" value="1"/>
</dbReference>
<keyword evidence="9 11" id="KW-0464">Manganese</keyword>
<feature type="signal peptide" evidence="11">
    <location>
        <begin position="1"/>
        <end position="26"/>
    </location>
</feature>
<keyword evidence="5 11" id="KW-0479">Metal-binding</keyword>
<dbReference type="GO" id="GO:0003723">
    <property type="term" value="F:RNA binding"/>
    <property type="evidence" value="ECO:0007669"/>
    <property type="project" value="UniProtKB-UniRule"/>
</dbReference>
<name>A0A0N4Z7P2_PARTI</name>
<dbReference type="InterPro" id="IPR039787">
    <property type="entry name" value="ENDOU"/>
</dbReference>
<evidence type="ECO:0000256" key="11">
    <source>
        <dbReference type="RuleBase" id="RU367085"/>
    </source>
</evidence>
<dbReference type="InterPro" id="IPR018998">
    <property type="entry name" value="EndoU_C"/>
</dbReference>
<evidence type="ECO:0000256" key="2">
    <source>
        <dbReference type="ARBA" id="ARBA00010168"/>
    </source>
</evidence>
<comment type="cofactor">
    <cofactor evidence="1 11">
        <name>Mn(2+)</name>
        <dbReference type="ChEBI" id="CHEBI:29035"/>
    </cofactor>
</comment>
<evidence type="ECO:0000259" key="12">
    <source>
        <dbReference type="PROSITE" id="PS51959"/>
    </source>
</evidence>
<comment type="subunit">
    <text evidence="3 11">Monomer.</text>
</comment>
<evidence type="ECO:0000256" key="4">
    <source>
        <dbReference type="ARBA" id="ARBA00022722"/>
    </source>
</evidence>
<proteinExistence type="inferred from homology"/>
<keyword evidence="7 11" id="KW-0378">Hydrolase</keyword>
<sequence length="212" mass="23317">MKSLTVATLFVTIGALFSLPIDFLSADVSTVINVIINSDKNKAGSGDITLNYQDMASHKSPSHDNAPKPLFTQVSSELLAKPSYVAFSALLATYTNPDINTADPNTDARNAAITNFFSTVKTSVTMQTVFTYLTTNKFVTGTWDDFQKTLIDLWFTPYGTGNSGFKEVFSGAVDNGNVVGLSNWVQFYTLEKANAINYHGWFTRDKVNLFFL</sequence>
<organism evidence="13 14">
    <name type="scientific">Parastrongyloides trichosuri</name>
    <name type="common">Possum-specific nematode worm</name>
    <dbReference type="NCBI Taxonomy" id="131310"/>
    <lineage>
        <taxon>Eukaryota</taxon>
        <taxon>Metazoa</taxon>
        <taxon>Ecdysozoa</taxon>
        <taxon>Nematoda</taxon>
        <taxon>Chromadorea</taxon>
        <taxon>Rhabditida</taxon>
        <taxon>Tylenchina</taxon>
        <taxon>Panagrolaimomorpha</taxon>
        <taxon>Strongyloidoidea</taxon>
        <taxon>Strongyloididae</taxon>
        <taxon>Parastrongyloides</taxon>
    </lineage>
</organism>
<dbReference type="Pfam" id="PF09412">
    <property type="entry name" value="XendoU"/>
    <property type="match status" value="1"/>
</dbReference>
<reference evidence="14" key="1">
    <citation type="submission" date="2017-02" db="UniProtKB">
        <authorList>
            <consortium name="WormBaseParasite"/>
        </authorList>
    </citation>
    <scope>IDENTIFICATION</scope>
</reference>
<comment type="similarity">
    <text evidence="2 11">Belongs to the ENDOU family.</text>
</comment>
<dbReference type="PANTHER" id="PTHR12439">
    <property type="entry name" value="PLACENTAL PROTEIN 11-RELATED"/>
    <property type="match status" value="1"/>
</dbReference>
<evidence type="ECO:0000256" key="1">
    <source>
        <dbReference type="ARBA" id="ARBA00001936"/>
    </source>
</evidence>
<evidence type="ECO:0000256" key="7">
    <source>
        <dbReference type="ARBA" id="ARBA00022801"/>
    </source>
</evidence>
<dbReference type="PANTHER" id="PTHR12439:SF11">
    <property type="entry name" value="URIDYLATE-SPECIFIC ENDORIBONUCLEASE"/>
    <property type="match status" value="1"/>
</dbReference>
<keyword evidence="8 11" id="KW-0694">RNA-binding</keyword>
<dbReference type="GO" id="GO:0016787">
    <property type="term" value="F:hydrolase activity"/>
    <property type="evidence" value="ECO:0007669"/>
    <property type="project" value="UniProtKB-KW"/>
</dbReference>
<accession>A0A0N4Z7P2</accession>
<evidence type="ECO:0000256" key="8">
    <source>
        <dbReference type="ARBA" id="ARBA00022884"/>
    </source>
</evidence>